<dbReference type="InterPro" id="IPR036505">
    <property type="entry name" value="Amidase/PGRP_sf"/>
</dbReference>
<sequence length="129" mass="14291">MKEDMIDCQAFLAGDTLWWIFSGPRGIYGAVAVSVIGDFTGAAPNNAALDAVRNILDCAVQEGVLAADYELFGHRDGGCTACPGDMLYSEIRTWPEYSFKGTYQTTVRSHNKAEESHLRFTDEARRVYK</sequence>
<dbReference type="CDD" id="cd06583">
    <property type="entry name" value="PGRP"/>
    <property type="match status" value="1"/>
</dbReference>
<accession>A0AAD9JTM1</accession>
<dbReference type="SUPFAM" id="SSF55846">
    <property type="entry name" value="N-acetylmuramoyl-L-alanine amidase-like"/>
    <property type="match status" value="1"/>
</dbReference>
<dbReference type="InterPro" id="IPR002502">
    <property type="entry name" value="Amidase_domain"/>
</dbReference>
<dbReference type="PANTHER" id="PTHR11022:SF41">
    <property type="entry name" value="PEPTIDOGLYCAN-RECOGNITION PROTEIN LC-RELATED"/>
    <property type="match status" value="1"/>
</dbReference>
<evidence type="ECO:0008006" key="3">
    <source>
        <dbReference type="Google" id="ProtNLM"/>
    </source>
</evidence>
<protein>
    <recommendedName>
        <fullName evidence="3">Peptidoglycan recognition protein family domain-containing protein</fullName>
    </recommendedName>
</protein>
<dbReference type="EMBL" id="JAODUP010000170">
    <property type="protein sequence ID" value="KAK2158450.1"/>
    <property type="molecule type" value="Genomic_DNA"/>
</dbReference>
<evidence type="ECO:0000313" key="2">
    <source>
        <dbReference type="Proteomes" id="UP001208570"/>
    </source>
</evidence>
<proteinExistence type="predicted"/>
<reference evidence="1" key="1">
    <citation type="journal article" date="2023" name="Mol. Biol. Evol.">
        <title>Third-Generation Sequencing Reveals the Adaptive Role of the Epigenome in Three Deep-Sea Polychaetes.</title>
        <authorList>
            <person name="Perez M."/>
            <person name="Aroh O."/>
            <person name="Sun Y."/>
            <person name="Lan Y."/>
            <person name="Juniper S.K."/>
            <person name="Young C.R."/>
            <person name="Angers B."/>
            <person name="Qian P.Y."/>
        </authorList>
    </citation>
    <scope>NUCLEOTIDE SEQUENCE</scope>
    <source>
        <strain evidence="1">P08H-3</strain>
    </source>
</reference>
<dbReference type="InterPro" id="IPR015510">
    <property type="entry name" value="PGRP"/>
</dbReference>
<organism evidence="1 2">
    <name type="scientific">Paralvinella palmiformis</name>
    <dbReference type="NCBI Taxonomy" id="53620"/>
    <lineage>
        <taxon>Eukaryota</taxon>
        <taxon>Metazoa</taxon>
        <taxon>Spiralia</taxon>
        <taxon>Lophotrochozoa</taxon>
        <taxon>Annelida</taxon>
        <taxon>Polychaeta</taxon>
        <taxon>Sedentaria</taxon>
        <taxon>Canalipalpata</taxon>
        <taxon>Terebellida</taxon>
        <taxon>Terebelliformia</taxon>
        <taxon>Alvinellidae</taxon>
        <taxon>Paralvinella</taxon>
    </lineage>
</organism>
<dbReference type="Proteomes" id="UP001208570">
    <property type="component" value="Unassembled WGS sequence"/>
</dbReference>
<evidence type="ECO:0000313" key="1">
    <source>
        <dbReference type="EMBL" id="KAK2158450.1"/>
    </source>
</evidence>
<dbReference type="PANTHER" id="PTHR11022">
    <property type="entry name" value="PEPTIDOGLYCAN RECOGNITION PROTEIN"/>
    <property type="match status" value="1"/>
</dbReference>
<dbReference type="GO" id="GO:0009253">
    <property type="term" value="P:peptidoglycan catabolic process"/>
    <property type="evidence" value="ECO:0007669"/>
    <property type="project" value="InterPro"/>
</dbReference>
<dbReference type="GO" id="GO:0008745">
    <property type="term" value="F:N-acetylmuramoyl-L-alanine amidase activity"/>
    <property type="evidence" value="ECO:0007669"/>
    <property type="project" value="InterPro"/>
</dbReference>
<comment type="caution">
    <text evidence="1">The sequence shown here is derived from an EMBL/GenBank/DDBJ whole genome shotgun (WGS) entry which is preliminary data.</text>
</comment>
<gene>
    <name evidence="1" type="ORF">LSH36_170g04027</name>
</gene>
<name>A0AAD9JTM1_9ANNE</name>
<keyword evidence="2" id="KW-1185">Reference proteome</keyword>
<dbReference type="AlphaFoldDB" id="A0AAD9JTM1"/>
<dbReference type="Gene3D" id="3.40.80.10">
    <property type="entry name" value="Peptidoglycan recognition protein-like"/>
    <property type="match status" value="1"/>
</dbReference>